<feature type="domain" description="N-acetyltransferase" evidence="1">
    <location>
        <begin position="12"/>
        <end position="192"/>
    </location>
</feature>
<reference evidence="2 3" key="1">
    <citation type="submission" date="2016-12" db="EMBL/GenBank/DDBJ databases">
        <title>Complete genome sequence of Microbacterium aurum KACC 15219.</title>
        <authorList>
            <person name="Jung Y."/>
            <person name="Shin J.-H."/>
            <person name="Lee Y.-J."/>
            <person name="Yi H."/>
            <person name="Bahn Y.-S."/>
            <person name="Kim J.F."/>
            <person name="Lee D.-W."/>
        </authorList>
    </citation>
    <scope>NUCLEOTIDE SEQUENCE [LARGE SCALE GENOMIC DNA]</scope>
    <source>
        <strain evidence="2 3">KACC 15219</strain>
    </source>
</reference>
<dbReference type="OrthoDB" id="3239945at2"/>
<gene>
    <name evidence="2" type="ORF">BOH66_11415</name>
</gene>
<protein>
    <submittedName>
        <fullName evidence="2">GNAT family N-acetyltransferase</fullName>
    </submittedName>
</protein>
<evidence type="ECO:0000259" key="1">
    <source>
        <dbReference type="PROSITE" id="PS51186"/>
    </source>
</evidence>
<name>A0A1P8U9G6_9MICO</name>
<evidence type="ECO:0000313" key="3">
    <source>
        <dbReference type="Proteomes" id="UP000187185"/>
    </source>
</evidence>
<dbReference type="CDD" id="cd04301">
    <property type="entry name" value="NAT_SF"/>
    <property type="match status" value="1"/>
</dbReference>
<dbReference type="InterPro" id="IPR016181">
    <property type="entry name" value="Acyl_CoA_acyltransferase"/>
</dbReference>
<keyword evidence="2" id="KW-0808">Transferase</keyword>
<evidence type="ECO:0000313" key="2">
    <source>
        <dbReference type="EMBL" id="APZ34784.1"/>
    </source>
</evidence>
<dbReference type="InterPro" id="IPR000182">
    <property type="entry name" value="GNAT_dom"/>
</dbReference>
<dbReference type="STRING" id="36805.BOH66_11415"/>
<proteinExistence type="predicted"/>
<dbReference type="EMBL" id="CP018762">
    <property type="protein sequence ID" value="APZ34784.1"/>
    <property type="molecule type" value="Genomic_DNA"/>
</dbReference>
<dbReference type="Proteomes" id="UP000187185">
    <property type="component" value="Chromosome"/>
</dbReference>
<dbReference type="AlphaFoldDB" id="A0A1P8U9G6"/>
<dbReference type="KEGG" id="maur:BOH66_11415"/>
<dbReference type="Gene3D" id="3.40.630.30">
    <property type="match status" value="1"/>
</dbReference>
<accession>A0A1P8U9G6</accession>
<dbReference type="PROSITE" id="PS51186">
    <property type="entry name" value="GNAT"/>
    <property type="match status" value="1"/>
</dbReference>
<dbReference type="Pfam" id="PF00583">
    <property type="entry name" value="Acetyltransf_1"/>
    <property type="match status" value="1"/>
</dbReference>
<dbReference type="SUPFAM" id="SSF55729">
    <property type="entry name" value="Acyl-CoA N-acyltransferases (Nat)"/>
    <property type="match status" value="1"/>
</dbReference>
<keyword evidence="3" id="KW-1185">Reference proteome</keyword>
<dbReference type="GO" id="GO:0016747">
    <property type="term" value="F:acyltransferase activity, transferring groups other than amino-acyl groups"/>
    <property type="evidence" value="ECO:0007669"/>
    <property type="project" value="InterPro"/>
</dbReference>
<dbReference type="RefSeq" id="WP_076691144.1">
    <property type="nucleotide sequence ID" value="NZ_CP018762.1"/>
</dbReference>
<organism evidence="2 3">
    <name type="scientific">Microbacterium aurum</name>
    <dbReference type="NCBI Taxonomy" id="36805"/>
    <lineage>
        <taxon>Bacteria</taxon>
        <taxon>Bacillati</taxon>
        <taxon>Actinomycetota</taxon>
        <taxon>Actinomycetes</taxon>
        <taxon>Micrococcales</taxon>
        <taxon>Microbacteriaceae</taxon>
        <taxon>Microbacterium</taxon>
    </lineage>
</organism>
<sequence>MTEIVIAPASADRFADAEHALTGGGDGASCWCQWWMLRNKDFNATTHDERRELLRTDLAQTPASALIAYVDGEPAGWVKVSPRPDQPRLALTKAFQQSPEPFDVTSVWAISCFVVRREHRGVGLANQLLGAAIAHATTHGARVIEGYPVDVDAKKSSANELFHGALSSFLDAGFHEVARPAPARPIVSLTVR</sequence>